<keyword evidence="3" id="KW-0378">Hydrolase</keyword>
<evidence type="ECO:0000259" key="2">
    <source>
        <dbReference type="Pfam" id="PF00557"/>
    </source>
</evidence>
<dbReference type="InterPro" id="IPR036005">
    <property type="entry name" value="Creatinase/aminopeptidase-like"/>
</dbReference>
<dbReference type="EMBL" id="JACIEV010000004">
    <property type="protein sequence ID" value="MBB4153945.1"/>
    <property type="molecule type" value="Genomic_DNA"/>
</dbReference>
<dbReference type="Proteomes" id="UP000529795">
    <property type="component" value="Unassembled WGS sequence"/>
</dbReference>
<feature type="domain" description="Peptidase M24" evidence="2">
    <location>
        <begin position="209"/>
        <end position="408"/>
    </location>
</feature>
<keyword evidence="4" id="KW-1185">Reference proteome</keyword>
<evidence type="ECO:0000313" key="4">
    <source>
        <dbReference type="Proteomes" id="UP000529795"/>
    </source>
</evidence>
<evidence type="ECO:0000313" key="3">
    <source>
        <dbReference type="EMBL" id="MBB4153945.1"/>
    </source>
</evidence>
<accession>A0A840FKU6</accession>
<dbReference type="SUPFAM" id="SSF55920">
    <property type="entry name" value="Creatinase/aminopeptidase"/>
    <property type="match status" value="1"/>
</dbReference>
<organism evidence="3 4">
    <name type="scientific">Sphingomonas jinjuensis</name>
    <dbReference type="NCBI Taxonomy" id="535907"/>
    <lineage>
        <taxon>Bacteria</taxon>
        <taxon>Pseudomonadati</taxon>
        <taxon>Pseudomonadota</taxon>
        <taxon>Alphaproteobacteria</taxon>
        <taxon>Sphingomonadales</taxon>
        <taxon>Sphingomonadaceae</taxon>
        <taxon>Sphingomonas</taxon>
    </lineage>
</organism>
<proteinExistence type="predicted"/>
<comment type="caution">
    <text evidence="3">The sequence shown here is derived from an EMBL/GenBank/DDBJ whole genome shotgun (WGS) entry which is preliminary data.</text>
</comment>
<dbReference type="GO" id="GO:0004177">
    <property type="term" value="F:aminopeptidase activity"/>
    <property type="evidence" value="ECO:0007669"/>
    <property type="project" value="UniProtKB-KW"/>
</dbReference>
<keyword evidence="3" id="KW-0031">Aminopeptidase</keyword>
<reference evidence="3 4" key="1">
    <citation type="submission" date="2020-08" db="EMBL/GenBank/DDBJ databases">
        <title>Genomic Encyclopedia of Type Strains, Phase IV (KMG-IV): sequencing the most valuable type-strain genomes for metagenomic binning, comparative biology and taxonomic classification.</title>
        <authorList>
            <person name="Goeker M."/>
        </authorList>
    </citation>
    <scope>NUCLEOTIDE SEQUENCE [LARGE SCALE GENOMIC DNA]</scope>
    <source>
        <strain evidence="3 4">YC6723</strain>
    </source>
</reference>
<gene>
    <name evidence="3" type="ORF">GGQ80_001851</name>
</gene>
<keyword evidence="3" id="KW-0645">Protease</keyword>
<sequence length="442" mass="48815">MTRLFLRLLALLVALPLGAHAQTAPRAYPPVLDMRARAAVEDRILKERLDTVVPAIMRERGVDMWILVARENFEDPVVRTMLDARSLAARRRTILIFADPGDGRPVERMTVSRYGLGGLFAPAWDPSGEPDQWRCVAAIVRERNPRRIAVNSSRLTAYADGMTLSAWEELTGALGPDWTRRLVRDEVLPVRWLETRIPAEIALYPDIARLSHAIIAEAFSPAVITPGKTTADDVVWWMRDKVTALGLSTWFHPSVAISRRGVATPLEGDTVIQPGDLLWTDFGITYLRLNTDMQENAYVLRPGEREAPMGLRDGLAASNRVQDALTGSFRTGITGNQLLATARAAAIAQGLAPTIYSHPIGYHGHGAGPSIGFWDNQQPDPRGQGAIHANTAWSIELSATHAVPEWGGQPIGFKTEQDAWFDGRRVTYLDGRQTRLHLIPSP</sequence>
<dbReference type="Pfam" id="PF00557">
    <property type="entry name" value="Peptidase_M24"/>
    <property type="match status" value="1"/>
</dbReference>
<dbReference type="InterPro" id="IPR000994">
    <property type="entry name" value="Pept_M24"/>
</dbReference>
<dbReference type="Gene3D" id="3.90.230.10">
    <property type="entry name" value="Creatinase/methionine aminopeptidase superfamily"/>
    <property type="match status" value="1"/>
</dbReference>
<evidence type="ECO:0000256" key="1">
    <source>
        <dbReference type="SAM" id="SignalP"/>
    </source>
</evidence>
<keyword evidence="1" id="KW-0732">Signal</keyword>
<feature type="chain" id="PRO_5032473229" evidence="1">
    <location>
        <begin position="22"/>
        <end position="442"/>
    </location>
</feature>
<protein>
    <submittedName>
        <fullName evidence="3">Xaa-Pro aminopeptidase</fullName>
    </submittedName>
</protein>
<dbReference type="RefSeq" id="WP_183983965.1">
    <property type="nucleotide sequence ID" value="NZ_JACIEV010000004.1"/>
</dbReference>
<name>A0A840FKU6_9SPHN</name>
<feature type="signal peptide" evidence="1">
    <location>
        <begin position="1"/>
        <end position="21"/>
    </location>
</feature>
<dbReference type="AlphaFoldDB" id="A0A840FKU6"/>